<evidence type="ECO:0000256" key="3">
    <source>
        <dbReference type="ARBA" id="ARBA00022989"/>
    </source>
</evidence>
<evidence type="ECO:0000259" key="7">
    <source>
        <dbReference type="PROSITE" id="PS50850"/>
    </source>
</evidence>
<gene>
    <name evidence="8" type="ordered locus">Celgi_0778</name>
</gene>
<dbReference type="GO" id="GO:0022857">
    <property type="term" value="F:transmembrane transporter activity"/>
    <property type="evidence" value="ECO:0007669"/>
    <property type="project" value="InterPro"/>
</dbReference>
<protein>
    <submittedName>
        <fullName evidence="8">Major facilitator superfamily MFS_1</fullName>
    </submittedName>
</protein>
<dbReference type="KEGG" id="cga:Celgi_0778"/>
<dbReference type="HOGENOM" id="CLU_035309_0_0_11"/>
<dbReference type="PROSITE" id="PS50850">
    <property type="entry name" value="MFS"/>
    <property type="match status" value="1"/>
</dbReference>
<feature type="region of interest" description="Disordered" evidence="5">
    <location>
        <begin position="1"/>
        <end position="22"/>
    </location>
</feature>
<accession>F7ZZ29</accession>
<proteinExistence type="predicted"/>
<dbReference type="EMBL" id="CP002665">
    <property type="protein sequence ID" value="AEI11297.1"/>
    <property type="molecule type" value="Genomic_DNA"/>
</dbReference>
<dbReference type="SUPFAM" id="SSF103473">
    <property type="entry name" value="MFS general substrate transporter"/>
    <property type="match status" value="1"/>
</dbReference>
<dbReference type="InterPro" id="IPR036259">
    <property type="entry name" value="MFS_trans_sf"/>
</dbReference>
<feature type="transmembrane region" description="Helical" evidence="6">
    <location>
        <begin position="332"/>
        <end position="351"/>
    </location>
</feature>
<dbReference type="AlphaFoldDB" id="F7ZZ29"/>
<dbReference type="PANTHER" id="PTHR23514">
    <property type="entry name" value="BYPASS OF STOP CODON PROTEIN 6"/>
    <property type="match status" value="1"/>
</dbReference>
<evidence type="ECO:0000256" key="6">
    <source>
        <dbReference type="SAM" id="Phobius"/>
    </source>
</evidence>
<evidence type="ECO:0000313" key="8">
    <source>
        <dbReference type="EMBL" id="AEI11297.1"/>
    </source>
</evidence>
<feature type="transmembrane region" description="Helical" evidence="6">
    <location>
        <begin position="397"/>
        <end position="418"/>
    </location>
</feature>
<dbReference type="InterPro" id="IPR011701">
    <property type="entry name" value="MFS"/>
</dbReference>
<sequence>MSTPDRDDTVLQGAQVTDPTPVQPRHGVVTRASFAVFAVFFLSGFNFASWASRLPAVRDGLDLSAASVGILLLVGSAGSLVALPLSGSIIERIGARRTVLWFAALNAGGLTLAAIGVTVGHVVVTGAGLVVYGVGTAVWDAAMNVEGAVVEQRLGRTVMPRYHAGFSLGTVAAAGVAALAAWLHLPVGIHLPVALGLSIVAVAVAVRSFLPDTHAAVPSTHDEDAVPRGGGARRAIAAWLEPRTLLIGLAVLAAALTEGAANDWVSLAVVDGFDTPHAVGAMALGLFLASMTGMRWFGTTLLDRYGRVVVLRLCAALALVGLAVFGLAPTMWLALVGIVAWGAGAALGFPVGMSAAADDPLRAAARVSVVSTIGYSAFLAGPPLLGLLAEHVGYRHALLAILVPVALGILVSGAAAPLKTAGPVHDETTADRP</sequence>
<feature type="transmembrane region" description="Helical" evidence="6">
    <location>
        <begin position="162"/>
        <end position="183"/>
    </location>
</feature>
<dbReference type="Proteomes" id="UP000000485">
    <property type="component" value="Chromosome"/>
</dbReference>
<dbReference type="InterPro" id="IPR020846">
    <property type="entry name" value="MFS_dom"/>
</dbReference>
<evidence type="ECO:0000256" key="2">
    <source>
        <dbReference type="ARBA" id="ARBA00022692"/>
    </source>
</evidence>
<feature type="transmembrane region" description="Helical" evidence="6">
    <location>
        <begin position="309"/>
        <end position="326"/>
    </location>
</feature>
<feature type="transmembrane region" description="Helical" evidence="6">
    <location>
        <begin position="236"/>
        <end position="257"/>
    </location>
</feature>
<feature type="transmembrane region" description="Helical" evidence="6">
    <location>
        <begin position="99"/>
        <end position="123"/>
    </location>
</feature>
<feature type="transmembrane region" description="Helical" evidence="6">
    <location>
        <begin position="129"/>
        <end position="150"/>
    </location>
</feature>
<dbReference type="CDD" id="cd17393">
    <property type="entry name" value="MFS_MosC_like"/>
    <property type="match status" value="1"/>
</dbReference>
<evidence type="ECO:0000256" key="4">
    <source>
        <dbReference type="ARBA" id="ARBA00023136"/>
    </source>
</evidence>
<dbReference type="eggNOG" id="COG2814">
    <property type="taxonomic scope" value="Bacteria"/>
</dbReference>
<reference evidence="9" key="1">
    <citation type="submission" date="2011-04" db="EMBL/GenBank/DDBJ databases">
        <title>Complete sequence of Cellvibrio gilvus ATCC 13127.</title>
        <authorList>
            <person name="Lucas S."/>
            <person name="Han J."/>
            <person name="Lapidus A."/>
            <person name="Cheng J.-F."/>
            <person name="Goodwin L."/>
            <person name="Pitluck S."/>
            <person name="Peters L."/>
            <person name="Munk A."/>
            <person name="Detter J.C."/>
            <person name="Han C."/>
            <person name="Tapia R."/>
            <person name="Land M."/>
            <person name="Hauser L."/>
            <person name="Kyrpides N."/>
            <person name="Ivanova N."/>
            <person name="Ovchinnikova G."/>
            <person name="Pagani I."/>
            <person name="Mead D."/>
            <person name="Brumm P."/>
            <person name="Woyke T."/>
        </authorList>
    </citation>
    <scope>NUCLEOTIDE SEQUENCE [LARGE SCALE GENOMIC DNA]</scope>
    <source>
        <strain evidence="9">ATCC 13127 / NRRL B-14078</strain>
    </source>
</reference>
<feature type="transmembrane region" description="Helical" evidence="6">
    <location>
        <begin position="32"/>
        <end position="51"/>
    </location>
</feature>
<keyword evidence="3 6" id="KW-1133">Transmembrane helix</keyword>
<name>F7ZZ29_CELGA</name>
<feature type="transmembrane region" description="Helical" evidence="6">
    <location>
        <begin position="277"/>
        <end position="297"/>
    </location>
</feature>
<feature type="transmembrane region" description="Helical" evidence="6">
    <location>
        <begin position="363"/>
        <end position="385"/>
    </location>
</feature>
<dbReference type="GO" id="GO:0005886">
    <property type="term" value="C:plasma membrane"/>
    <property type="evidence" value="ECO:0007669"/>
    <property type="project" value="UniProtKB-SubCell"/>
</dbReference>
<evidence type="ECO:0000313" key="9">
    <source>
        <dbReference type="Proteomes" id="UP000000485"/>
    </source>
</evidence>
<feature type="domain" description="Major facilitator superfamily (MFS) profile" evidence="7">
    <location>
        <begin position="32"/>
        <end position="420"/>
    </location>
</feature>
<evidence type="ECO:0000256" key="5">
    <source>
        <dbReference type="SAM" id="MobiDB-lite"/>
    </source>
</evidence>
<dbReference type="PANTHER" id="PTHR23514:SF13">
    <property type="entry name" value="INNER MEMBRANE PROTEIN YBJJ"/>
    <property type="match status" value="1"/>
</dbReference>
<dbReference type="InterPro" id="IPR051788">
    <property type="entry name" value="MFS_Transporter"/>
</dbReference>
<dbReference type="Gene3D" id="1.20.1250.20">
    <property type="entry name" value="MFS general substrate transporter like domains"/>
    <property type="match status" value="1"/>
</dbReference>
<comment type="subcellular location">
    <subcellularLocation>
        <location evidence="1">Cell membrane</location>
        <topology evidence="1">Multi-pass membrane protein</topology>
    </subcellularLocation>
</comment>
<feature type="transmembrane region" description="Helical" evidence="6">
    <location>
        <begin position="63"/>
        <end position="87"/>
    </location>
</feature>
<organism evidence="8 9">
    <name type="scientific">Cellulomonas gilvus (strain ATCC 13127 / NRRL B-14078)</name>
    <name type="common">Cellvibrio gilvus</name>
    <dbReference type="NCBI Taxonomy" id="593907"/>
    <lineage>
        <taxon>Bacteria</taxon>
        <taxon>Bacillati</taxon>
        <taxon>Actinomycetota</taxon>
        <taxon>Actinomycetes</taxon>
        <taxon>Micrococcales</taxon>
        <taxon>Cellulomonadaceae</taxon>
        <taxon>Cellulomonas</taxon>
    </lineage>
</organism>
<keyword evidence="9" id="KW-1185">Reference proteome</keyword>
<keyword evidence="4 6" id="KW-0472">Membrane</keyword>
<keyword evidence="2 6" id="KW-0812">Transmembrane</keyword>
<evidence type="ECO:0000256" key="1">
    <source>
        <dbReference type="ARBA" id="ARBA00004651"/>
    </source>
</evidence>
<dbReference type="STRING" id="593907.Celgi_0778"/>
<dbReference type="Pfam" id="PF07690">
    <property type="entry name" value="MFS_1"/>
    <property type="match status" value="1"/>
</dbReference>
<feature type="transmembrane region" description="Helical" evidence="6">
    <location>
        <begin position="189"/>
        <end position="210"/>
    </location>
</feature>